<dbReference type="RefSeq" id="WP_141644859.1">
    <property type="nucleotide sequence ID" value="NZ_VIFM01000100.1"/>
</dbReference>
<dbReference type="Proteomes" id="UP000315369">
    <property type="component" value="Unassembled WGS sequence"/>
</dbReference>
<comment type="caution">
    <text evidence="1">The sequence shown here is derived from an EMBL/GenBank/DDBJ whole genome shotgun (WGS) entry which is preliminary data.</text>
</comment>
<proteinExistence type="predicted"/>
<accession>A0A540WWS5</accession>
<gene>
    <name evidence="1" type="ORF">FJV41_23950</name>
</gene>
<keyword evidence="2" id="KW-1185">Reference proteome</keyword>
<dbReference type="EMBL" id="VIFM01000100">
    <property type="protein sequence ID" value="TQF13446.1"/>
    <property type="molecule type" value="Genomic_DNA"/>
</dbReference>
<organism evidence="1 2">
    <name type="scientific">Myxococcus llanfairpwllgwyngyllgogerychwyrndrobwllllantysiliogogogochensis</name>
    <dbReference type="NCBI Taxonomy" id="2590453"/>
    <lineage>
        <taxon>Bacteria</taxon>
        <taxon>Pseudomonadati</taxon>
        <taxon>Myxococcota</taxon>
        <taxon>Myxococcia</taxon>
        <taxon>Myxococcales</taxon>
        <taxon>Cystobacterineae</taxon>
        <taxon>Myxococcaceae</taxon>
        <taxon>Myxococcus</taxon>
    </lineage>
</organism>
<evidence type="ECO:0000313" key="2">
    <source>
        <dbReference type="Proteomes" id="UP000315369"/>
    </source>
</evidence>
<name>A0A540WWS5_9BACT</name>
<evidence type="ECO:0000313" key="1">
    <source>
        <dbReference type="EMBL" id="TQF13446.1"/>
    </source>
</evidence>
<reference evidence="1 2" key="1">
    <citation type="submission" date="2019-06" db="EMBL/GenBank/DDBJ databases">
        <authorList>
            <person name="Livingstone P."/>
            <person name="Whitworth D."/>
        </authorList>
    </citation>
    <scope>NUCLEOTIDE SEQUENCE [LARGE SCALE GENOMIC DNA]</scope>
    <source>
        <strain evidence="1 2">AM401</strain>
    </source>
</reference>
<protein>
    <submittedName>
        <fullName evidence="1">Uncharacterized protein</fullName>
    </submittedName>
</protein>
<sequence length="93" mass="10229">MRDVRAIHAAEFLAQLATLSNEEVAALMERHAGEEVAQVFTEATRALLREVAPMLPAARRTDILERVGGLMLLGYLVRANEEVAPPRPPRVNA</sequence>
<dbReference type="AlphaFoldDB" id="A0A540WWS5"/>